<gene>
    <name evidence="1" type="ORF">ACH5RR_025918</name>
</gene>
<reference evidence="1 2" key="1">
    <citation type="submission" date="2024-11" db="EMBL/GenBank/DDBJ databases">
        <title>A near-complete genome assembly of Cinchona calisaya.</title>
        <authorList>
            <person name="Lian D.C."/>
            <person name="Zhao X.W."/>
            <person name="Wei L."/>
        </authorList>
    </citation>
    <scope>NUCLEOTIDE SEQUENCE [LARGE SCALE GENOMIC DNA]</scope>
    <source>
        <tissue evidence="1">Nenye</tissue>
    </source>
</reference>
<dbReference type="EMBL" id="JBJUIK010000011">
    <property type="protein sequence ID" value="KAL3513201.1"/>
    <property type="molecule type" value="Genomic_DNA"/>
</dbReference>
<sequence>MVSSSKEARNERANISDGLVFDEVWMLWRCQICVKHELGNGVREQTALIALIGLEFGSDSDSALCLRIVKTKMIEQMIIVNKMIKEMMKSSAEGQSLPPIRSFASFVSSTNEDIPLVPPSTYQVWSPSLVVHLFHKAALFSIACLVGNTLKVDASTATKSHIGVARVYADLGVTKPHLGGYFAPLATGLIASSSGFGTQENQLVPNYTTSVITIPTTMLDATSNSSLTACIVGTTLLVVPLEQWVSTLVGEVTMTTMNSKSTLVKTNNLSNNFTPFLDDEHHVKFWLPRGKKPIREPDIIDSLSDTNVVHCDAPPQNLLNGMLYDFPKDCRGCFGDMDSKVLTHMLLGCVGVPWRSDTSIQEAKALHILGNFSINHVFLEPNSAAVFLARLGSSSLHYRLEFDATTAPQGLHSFIWLESLHTPYVRLPSS</sequence>
<name>A0ABD2Z105_9GENT</name>
<dbReference type="Proteomes" id="UP001630127">
    <property type="component" value="Unassembled WGS sequence"/>
</dbReference>
<keyword evidence="2" id="KW-1185">Reference proteome</keyword>
<accession>A0ABD2Z105</accession>
<comment type="caution">
    <text evidence="1">The sequence shown here is derived from an EMBL/GenBank/DDBJ whole genome shotgun (WGS) entry which is preliminary data.</text>
</comment>
<proteinExistence type="predicted"/>
<organism evidence="1 2">
    <name type="scientific">Cinchona calisaya</name>
    <dbReference type="NCBI Taxonomy" id="153742"/>
    <lineage>
        <taxon>Eukaryota</taxon>
        <taxon>Viridiplantae</taxon>
        <taxon>Streptophyta</taxon>
        <taxon>Embryophyta</taxon>
        <taxon>Tracheophyta</taxon>
        <taxon>Spermatophyta</taxon>
        <taxon>Magnoliopsida</taxon>
        <taxon>eudicotyledons</taxon>
        <taxon>Gunneridae</taxon>
        <taxon>Pentapetalae</taxon>
        <taxon>asterids</taxon>
        <taxon>lamiids</taxon>
        <taxon>Gentianales</taxon>
        <taxon>Rubiaceae</taxon>
        <taxon>Cinchonoideae</taxon>
        <taxon>Cinchoneae</taxon>
        <taxon>Cinchona</taxon>
    </lineage>
</organism>
<dbReference type="AlphaFoldDB" id="A0ABD2Z105"/>
<evidence type="ECO:0000313" key="2">
    <source>
        <dbReference type="Proteomes" id="UP001630127"/>
    </source>
</evidence>
<protein>
    <submittedName>
        <fullName evidence="1">Uncharacterized protein</fullName>
    </submittedName>
</protein>
<evidence type="ECO:0000313" key="1">
    <source>
        <dbReference type="EMBL" id="KAL3513201.1"/>
    </source>
</evidence>